<evidence type="ECO:0000313" key="4">
    <source>
        <dbReference type="Proteomes" id="UP000619457"/>
    </source>
</evidence>
<evidence type="ECO:0000313" key="3">
    <source>
        <dbReference type="EMBL" id="GGZ29206.1"/>
    </source>
</evidence>
<dbReference type="Gene3D" id="1.20.58.2150">
    <property type="match status" value="1"/>
</dbReference>
<reference evidence="3" key="2">
    <citation type="submission" date="2020-09" db="EMBL/GenBank/DDBJ databases">
        <authorList>
            <person name="Sun Q."/>
            <person name="Kim S."/>
        </authorList>
    </citation>
    <scope>NUCLEOTIDE SEQUENCE</scope>
    <source>
        <strain evidence="3">KCTC 12368</strain>
    </source>
</reference>
<feature type="domain" description="Gylcosyl hydrolase 115 C-terminal" evidence="2">
    <location>
        <begin position="797"/>
        <end position="950"/>
    </location>
</feature>
<gene>
    <name evidence="3" type="ORF">GCM10007049_23000</name>
</gene>
<dbReference type="Proteomes" id="UP000619457">
    <property type="component" value="Unassembled WGS sequence"/>
</dbReference>
<name>A0A918URL7_9BACT</name>
<evidence type="ECO:0000259" key="2">
    <source>
        <dbReference type="Pfam" id="PF17829"/>
    </source>
</evidence>
<evidence type="ECO:0000256" key="1">
    <source>
        <dbReference type="ARBA" id="ARBA00022801"/>
    </source>
</evidence>
<organism evidence="3 4">
    <name type="scientific">Echinicola pacifica</name>
    <dbReference type="NCBI Taxonomy" id="346377"/>
    <lineage>
        <taxon>Bacteria</taxon>
        <taxon>Pseudomonadati</taxon>
        <taxon>Bacteroidota</taxon>
        <taxon>Cytophagia</taxon>
        <taxon>Cytophagales</taxon>
        <taxon>Cyclobacteriaceae</taxon>
        <taxon>Echinicola</taxon>
    </lineage>
</organism>
<dbReference type="GO" id="GO:0005975">
    <property type="term" value="P:carbohydrate metabolic process"/>
    <property type="evidence" value="ECO:0007669"/>
    <property type="project" value="UniProtKB-ARBA"/>
</dbReference>
<accession>A0A918URL7</accession>
<dbReference type="InterPro" id="IPR031924">
    <property type="entry name" value="GH115"/>
</dbReference>
<dbReference type="Gene3D" id="3.30.379.10">
    <property type="entry name" value="Chitobiase/beta-hexosaminidase domain 2-like"/>
    <property type="match status" value="1"/>
</dbReference>
<keyword evidence="4" id="KW-1185">Reference proteome</keyword>
<dbReference type="EMBL" id="BMWX01000003">
    <property type="protein sequence ID" value="GGZ29206.1"/>
    <property type="molecule type" value="Genomic_DNA"/>
</dbReference>
<reference evidence="3" key="1">
    <citation type="journal article" date="2014" name="Int. J. Syst. Evol. Microbiol.">
        <title>Complete genome sequence of Corynebacterium casei LMG S-19264T (=DSM 44701T), isolated from a smear-ripened cheese.</title>
        <authorList>
            <consortium name="US DOE Joint Genome Institute (JGI-PGF)"/>
            <person name="Walter F."/>
            <person name="Albersmeier A."/>
            <person name="Kalinowski J."/>
            <person name="Ruckert C."/>
        </authorList>
    </citation>
    <scope>NUCLEOTIDE SEQUENCE</scope>
    <source>
        <strain evidence="3">KCTC 12368</strain>
    </source>
</reference>
<keyword evidence="1" id="KW-0378">Hydrolase</keyword>
<dbReference type="Pfam" id="PF17829">
    <property type="entry name" value="GH115_C"/>
    <property type="match status" value="1"/>
</dbReference>
<dbReference type="InterPro" id="IPR029018">
    <property type="entry name" value="Hex-like_dom2"/>
</dbReference>
<dbReference type="AlphaFoldDB" id="A0A918URL7"/>
<dbReference type="GO" id="GO:0016787">
    <property type="term" value="F:hydrolase activity"/>
    <property type="evidence" value="ECO:0007669"/>
    <property type="project" value="UniProtKB-KW"/>
</dbReference>
<comment type="caution">
    <text evidence="3">The sequence shown here is derived from an EMBL/GenBank/DDBJ whole genome shotgun (WGS) entry which is preliminary data.</text>
</comment>
<dbReference type="InterPro" id="IPR041437">
    <property type="entry name" value="GH115_C"/>
</dbReference>
<dbReference type="Pfam" id="PF15979">
    <property type="entry name" value="Glyco_hydro_115"/>
    <property type="match status" value="1"/>
</dbReference>
<dbReference type="InterPro" id="IPR042301">
    <property type="entry name" value="GH115_sf"/>
</dbReference>
<dbReference type="Gene3D" id="2.60.120.1620">
    <property type="match status" value="1"/>
</dbReference>
<dbReference type="Gene3D" id="3.20.20.520">
    <property type="entry name" value="Glycosyl hydrolase family 115"/>
    <property type="match status" value="1"/>
</dbReference>
<proteinExistence type="predicted"/>
<sequence>MKQLVKFALIGLFLSLSFIGKCFSQELQLAFSQPASGDYFPLVAGEAIPILVEQKAPKAVKVAAGNLQMDIEHVTSHKPALYHSPEEVNTKRLVIIGVDGESSLLSKMEDQGLLDLEAIRGQWETYQYTVVPSPLPGVEEALVIAGSDMRGAIYGIYEVSRQMGVSPWSWWADVPVTTHEEVYFPKDKLYSMPPSVKYRGIFINDEDWGLQPWAAKTYEPETEDIGPKTYAKVFELLLRLKANLLWPAMHPSTKAFFHYPGNAQAAKDYGVVLGTSHAEPMLRNNVDEWSHEDNGEFNYTSNQQNVYRYWEERVQESARMDAIYTLGMRGVHDSGMEGVSSTKEAAAITESLIKDQRGLLANYIDRPLSEIPQAFTVYKEVLKIYDEGLELPDDITIVWPDDNYGYIRRLSDEVEQKRSGGAGVYYHASYWGRPHDYLWLSSAHPALIREEMMKAYEMKARDIWVLNVGDIKPLEFNIQLFLDMAYQAVPFEQSDYLGEYEEAWYQEIFGDLGKDISSVMREYYHLAFERRPEFMAWSQTEPTTAIQESAYSPFVNGDEVEQRILAYERLENQLKNMLKILPEQDKSAFYELAYYPVRGASLMNKKFLYWKKALEYAREGRLSAADYAGKSQGAFEEIIAETRYYNKELAGGKWDYMMDYAPRRLPVYQSPVDSLPKSLASHMIMGISPEQTGNKDMGLPVFYSSSSRTHFFDVYLQAEGHISWEVSSSAPYISLSKSSGRLDPENKEERVWVAVNWKEVPEGYDSVEKLIVAAGDQRVELKVPIKKVPALPAGVDYIAENGRVLMYAENHSSEDSARDTWEKVAGLGHSGNVMMTSLEERGSGNENTSLTYAFFLEEEVPAARVRVAALPSHPLTRHHGLKIGISINGGAVQVLDFETEGRSEEWKENVLSNKASKQLKDLDLKAGKNIIQIHKIDPAVMVDYIQVDLQSPEWEDEGYGLPKETRVQR</sequence>
<dbReference type="PANTHER" id="PTHR37842">
    <property type="match status" value="1"/>
</dbReference>
<dbReference type="PANTHER" id="PTHR37842:SF2">
    <property type="entry name" value="GYLCOSYL HYDROLASE 115 C-TERMINAL DOMAIN-CONTAINING PROTEIN"/>
    <property type="match status" value="1"/>
</dbReference>
<protein>
    <recommendedName>
        <fullName evidence="2">Gylcosyl hydrolase 115 C-terminal domain-containing protein</fullName>
    </recommendedName>
</protein>
<dbReference type="RefSeq" id="WP_018472779.1">
    <property type="nucleotide sequence ID" value="NZ_BMWX01000003.1"/>
</dbReference>